<evidence type="ECO:0000256" key="6">
    <source>
        <dbReference type="ARBA" id="ARBA00023180"/>
    </source>
</evidence>
<evidence type="ECO:0000256" key="3">
    <source>
        <dbReference type="ARBA" id="ARBA00022525"/>
    </source>
</evidence>
<dbReference type="InterPro" id="IPR000254">
    <property type="entry name" value="CBD"/>
</dbReference>
<comment type="similarity">
    <text evidence="9">Belongs to the carbohydrate esterase 1 (CE1) family.</text>
</comment>
<dbReference type="Proteomes" id="UP001444661">
    <property type="component" value="Unassembled WGS sequence"/>
</dbReference>
<comment type="subcellular location">
    <subcellularLocation>
        <location evidence="1 9">Secreted</location>
    </subcellularLocation>
</comment>
<evidence type="ECO:0000256" key="1">
    <source>
        <dbReference type="ARBA" id="ARBA00004613"/>
    </source>
</evidence>
<evidence type="ECO:0000256" key="9">
    <source>
        <dbReference type="RuleBase" id="RU367147"/>
    </source>
</evidence>
<keyword evidence="4 9" id="KW-0732">Signal</keyword>
<reference evidence="11 12" key="1">
    <citation type="submission" date="2023-01" db="EMBL/GenBank/DDBJ databases">
        <title>Analysis of 21 Apiospora genomes using comparative genomics revels a genus with tremendous synthesis potential of carbohydrate active enzymes and secondary metabolites.</title>
        <authorList>
            <person name="Sorensen T."/>
        </authorList>
    </citation>
    <scope>NUCLEOTIDE SEQUENCE [LARGE SCALE GENOMIC DNA]</scope>
    <source>
        <strain evidence="11 12">CBS 33761</strain>
    </source>
</reference>
<dbReference type="Pfam" id="PF00734">
    <property type="entry name" value="CBM_1"/>
    <property type="match status" value="1"/>
</dbReference>
<comment type="function">
    <text evidence="9">Esterase involved in the hydrolysis of xylan, a major structural heterogeneous polysaccharide found in plant biomass representing the second most abundant polysaccharide in the biosphere, after cellulose.</text>
</comment>
<evidence type="ECO:0000256" key="2">
    <source>
        <dbReference type="ARBA" id="ARBA00022487"/>
    </source>
</evidence>
<evidence type="ECO:0000313" key="12">
    <source>
        <dbReference type="Proteomes" id="UP001444661"/>
    </source>
</evidence>
<gene>
    <name evidence="11" type="ORF">PG993_009060</name>
</gene>
<organism evidence="11 12">
    <name type="scientific">Apiospora rasikravindrae</name>
    <dbReference type="NCBI Taxonomy" id="990691"/>
    <lineage>
        <taxon>Eukaryota</taxon>
        <taxon>Fungi</taxon>
        <taxon>Dikarya</taxon>
        <taxon>Ascomycota</taxon>
        <taxon>Pezizomycotina</taxon>
        <taxon>Sordariomycetes</taxon>
        <taxon>Xylariomycetidae</taxon>
        <taxon>Amphisphaeriales</taxon>
        <taxon>Apiosporaceae</taxon>
        <taxon>Apiospora</taxon>
    </lineage>
</organism>
<dbReference type="SMART" id="SM00236">
    <property type="entry name" value="fCBD"/>
    <property type="match status" value="1"/>
</dbReference>
<dbReference type="PANTHER" id="PTHR43037:SF3">
    <property type="entry name" value="FERULOYL ESTERASE B"/>
    <property type="match status" value="1"/>
</dbReference>
<dbReference type="PROSITE" id="PS51164">
    <property type="entry name" value="CBM1_2"/>
    <property type="match status" value="1"/>
</dbReference>
<dbReference type="InterPro" id="IPR050955">
    <property type="entry name" value="Plant_Biomass_Hydrol_Est"/>
</dbReference>
<feature type="signal peptide" evidence="9">
    <location>
        <begin position="1"/>
        <end position="20"/>
    </location>
</feature>
<dbReference type="PROSITE" id="PS00562">
    <property type="entry name" value="CBM1_1"/>
    <property type="match status" value="1"/>
</dbReference>
<dbReference type="EC" id="3.1.1.-" evidence="9"/>
<keyword evidence="6" id="KW-0325">Glycoprotein</keyword>
<evidence type="ECO:0000313" key="11">
    <source>
        <dbReference type="EMBL" id="KAK8034065.1"/>
    </source>
</evidence>
<dbReference type="InterPro" id="IPR010126">
    <property type="entry name" value="Esterase_phb"/>
</dbReference>
<evidence type="ECO:0000256" key="5">
    <source>
        <dbReference type="ARBA" id="ARBA00022801"/>
    </source>
</evidence>
<feature type="domain" description="CBM1" evidence="10">
    <location>
        <begin position="338"/>
        <end position="374"/>
    </location>
</feature>
<protein>
    <recommendedName>
        <fullName evidence="9">Carboxylic ester hydrolase</fullName>
        <ecNumber evidence="9">3.1.1.-</ecNumber>
    </recommendedName>
</protein>
<evidence type="ECO:0000259" key="10">
    <source>
        <dbReference type="PROSITE" id="PS51164"/>
    </source>
</evidence>
<keyword evidence="5 9" id="KW-0378">Hydrolase</keyword>
<dbReference type="PANTHER" id="PTHR43037">
    <property type="entry name" value="UNNAMED PRODUCT-RELATED"/>
    <property type="match status" value="1"/>
</dbReference>
<dbReference type="NCBIfam" id="TIGR01840">
    <property type="entry name" value="esterase_phb"/>
    <property type="match status" value="1"/>
</dbReference>
<accession>A0ABR1SIB0</accession>
<evidence type="ECO:0000256" key="7">
    <source>
        <dbReference type="ARBA" id="ARBA00023277"/>
    </source>
</evidence>
<comment type="caution">
    <text evidence="11">The sequence shown here is derived from an EMBL/GenBank/DDBJ whole genome shotgun (WGS) entry which is preliminary data.</text>
</comment>
<dbReference type="InterPro" id="IPR029058">
    <property type="entry name" value="AB_hydrolase_fold"/>
</dbReference>
<dbReference type="Pfam" id="PF10503">
    <property type="entry name" value="Esterase_PHB"/>
    <property type="match status" value="1"/>
</dbReference>
<name>A0ABR1SIB0_9PEZI</name>
<proteinExistence type="inferred from homology"/>
<keyword evidence="2 9" id="KW-0719">Serine esterase</keyword>
<keyword evidence="3 9" id="KW-0964">Secreted</keyword>
<keyword evidence="12" id="KW-1185">Reference proteome</keyword>
<evidence type="ECO:0000256" key="4">
    <source>
        <dbReference type="ARBA" id="ARBA00022729"/>
    </source>
</evidence>
<evidence type="ECO:0000256" key="8">
    <source>
        <dbReference type="ARBA" id="ARBA00023326"/>
    </source>
</evidence>
<sequence length="374" mass="38954">MKFLPALGTSLLALCRLSAAADTEEPQHLSKRASLQQVSSFGANPSGAKMFIYVPANVAAKPAVVVAIHHCQGTGTSYYQSTPYARLADQHGFIVIYPESPYSGTCWDVSSTATLTHNGGANSNSIANMVTYTLGKYSADASRVYVTGSSSGAMMTNVMAATYPDMFAAGSVYNGVPAGCFYTGTVNGWNSTCSQGNSRATPEQWAATVRKMYPGYAGAYPRLQIYHGGSDTTLYPNNYNETIKEWAGVDGYNYQAPTQTLGATPISACTKYVFGERLQGIYCPSIGHTVPVQGEEDLKWFGIIGGGGGGGSNPGTPTTTTAAPSPTNGNGGGGGGGCAAAQYAQCGGQGYTGCKTCASPFTCKVSNDWYSQCL</sequence>
<keyword evidence="8 9" id="KW-0624">Polysaccharide degradation</keyword>
<feature type="chain" id="PRO_5044956015" description="Carboxylic ester hydrolase" evidence="9">
    <location>
        <begin position="21"/>
        <end position="374"/>
    </location>
</feature>
<dbReference type="EMBL" id="JAQQWK010000009">
    <property type="protein sequence ID" value="KAK8034065.1"/>
    <property type="molecule type" value="Genomic_DNA"/>
</dbReference>
<keyword evidence="7 9" id="KW-0119">Carbohydrate metabolism</keyword>
<dbReference type="Gene3D" id="3.40.50.1820">
    <property type="entry name" value="alpha/beta hydrolase"/>
    <property type="match status" value="1"/>
</dbReference>
<dbReference type="SUPFAM" id="SSF53474">
    <property type="entry name" value="alpha/beta-Hydrolases"/>
    <property type="match status" value="2"/>
</dbReference>